<keyword evidence="5 6" id="KW-0472">Membrane</keyword>
<keyword evidence="3 6" id="KW-0812">Transmembrane</keyword>
<feature type="transmembrane region" description="Helical" evidence="6">
    <location>
        <begin position="12"/>
        <end position="30"/>
    </location>
</feature>
<reference evidence="8" key="2">
    <citation type="submission" date="2023-01" db="EMBL/GenBank/DDBJ databases">
        <title>Human gut microbiome strain richness.</title>
        <authorList>
            <person name="Chen-Liaw A."/>
        </authorList>
    </citation>
    <scope>NUCLEOTIDE SEQUENCE</scope>
    <source>
        <strain evidence="8">1001217st2_G6_1001217B_191108</strain>
    </source>
</reference>
<feature type="domain" description="GtrA/DPMS transmembrane" evidence="7">
    <location>
        <begin position="11"/>
        <end position="124"/>
    </location>
</feature>
<comment type="similarity">
    <text evidence="2">Belongs to the GtrA family.</text>
</comment>
<dbReference type="GeneID" id="64197176"/>
<reference evidence="9 10" key="1">
    <citation type="submission" date="2018-08" db="EMBL/GenBank/DDBJ databases">
        <title>A genome reference for cultivated species of the human gut microbiota.</title>
        <authorList>
            <person name="Zou Y."/>
            <person name="Xue W."/>
            <person name="Luo G."/>
        </authorList>
    </citation>
    <scope>NUCLEOTIDE SEQUENCE [LARGE SCALE GENOMIC DNA]</scope>
    <source>
        <strain evidence="9 10">OM06-4</strain>
    </source>
</reference>
<evidence type="ECO:0000313" key="9">
    <source>
        <dbReference type="EMBL" id="RGD86810.1"/>
    </source>
</evidence>
<evidence type="ECO:0000256" key="3">
    <source>
        <dbReference type="ARBA" id="ARBA00022692"/>
    </source>
</evidence>
<dbReference type="EMBL" id="JAQLKE010000002">
    <property type="protein sequence ID" value="MDB7082491.1"/>
    <property type="molecule type" value="Genomic_DNA"/>
</dbReference>
<evidence type="ECO:0000259" key="7">
    <source>
        <dbReference type="Pfam" id="PF04138"/>
    </source>
</evidence>
<evidence type="ECO:0000256" key="2">
    <source>
        <dbReference type="ARBA" id="ARBA00009399"/>
    </source>
</evidence>
<keyword evidence="4 6" id="KW-1133">Transmembrane helix</keyword>
<comment type="caution">
    <text evidence="9">The sequence shown here is derived from an EMBL/GenBank/DDBJ whole genome shotgun (WGS) entry which is preliminary data.</text>
</comment>
<organism evidence="9 10">
    <name type="scientific">Thomasclavelia ramosa</name>
    <dbReference type="NCBI Taxonomy" id="1547"/>
    <lineage>
        <taxon>Bacteria</taxon>
        <taxon>Bacillati</taxon>
        <taxon>Bacillota</taxon>
        <taxon>Erysipelotrichia</taxon>
        <taxon>Erysipelotrichales</taxon>
        <taxon>Coprobacillaceae</taxon>
        <taxon>Thomasclavelia</taxon>
    </lineage>
</organism>
<evidence type="ECO:0000256" key="6">
    <source>
        <dbReference type="SAM" id="Phobius"/>
    </source>
</evidence>
<dbReference type="GO" id="GO:0005886">
    <property type="term" value="C:plasma membrane"/>
    <property type="evidence" value="ECO:0007669"/>
    <property type="project" value="TreeGrafter"/>
</dbReference>
<dbReference type="GO" id="GO:0000271">
    <property type="term" value="P:polysaccharide biosynthetic process"/>
    <property type="evidence" value="ECO:0007669"/>
    <property type="project" value="InterPro"/>
</dbReference>
<sequence length="135" mass="15285">MKKDLKELISYVFVGGCTTLINFVIYWFVITMMDQGWLFANVISWVGAVIFAFWANKHFVFKSANETGKEAYQFFILRLGTLLVESGLLFIFIQLLSANEMLSKVVVSVITVVSNYGLCKFKIFAAKGGHEYGQN</sequence>
<gene>
    <name evidence="9" type="ORF">DXB93_03050</name>
    <name evidence="8" type="ORF">PM738_01650</name>
</gene>
<evidence type="ECO:0000313" key="10">
    <source>
        <dbReference type="Proteomes" id="UP000261032"/>
    </source>
</evidence>
<dbReference type="InterPro" id="IPR051401">
    <property type="entry name" value="GtrA_CellWall_Glycosyl"/>
</dbReference>
<dbReference type="PANTHER" id="PTHR38459">
    <property type="entry name" value="PROPHAGE BACTOPRENOL-LINKED GLUCOSE TRANSLOCASE HOMOLOG"/>
    <property type="match status" value="1"/>
</dbReference>
<dbReference type="InterPro" id="IPR007267">
    <property type="entry name" value="GtrA_DPMS_TM"/>
</dbReference>
<evidence type="ECO:0000256" key="1">
    <source>
        <dbReference type="ARBA" id="ARBA00004141"/>
    </source>
</evidence>
<dbReference type="EMBL" id="QUSL01000003">
    <property type="protein sequence ID" value="RGD86810.1"/>
    <property type="molecule type" value="Genomic_DNA"/>
</dbReference>
<dbReference type="RefSeq" id="WP_003535077.1">
    <property type="nucleotide sequence ID" value="NZ_AP031443.1"/>
</dbReference>
<evidence type="ECO:0000313" key="8">
    <source>
        <dbReference type="EMBL" id="MDB7082491.1"/>
    </source>
</evidence>
<comment type="subcellular location">
    <subcellularLocation>
        <location evidence="1">Membrane</location>
        <topology evidence="1">Multi-pass membrane protein</topology>
    </subcellularLocation>
</comment>
<evidence type="ECO:0000256" key="4">
    <source>
        <dbReference type="ARBA" id="ARBA00022989"/>
    </source>
</evidence>
<feature type="transmembrane region" description="Helical" evidence="6">
    <location>
        <begin position="75"/>
        <end position="95"/>
    </location>
</feature>
<evidence type="ECO:0000256" key="5">
    <source>
        <dbReference type="ARBA" id="ARBA00023136"/>
    </source>
</evidence>
<dbReference type="AlphaFoldDB" id="A0A3E3EFY1"/>
<dbReference type="Proteomes" id="UP001211987">
    <property type="component" value="Unassembled WGS sequence"/>
</dbReference>
<name>A0A3E3EFY1_9FIRM</name>
<dbReference type="Pfam" id="PF04138">
    <property type="entry name" value="GtrA_DPMS_TM"/>
    <property type="match status" value="1"/>
</dbReference>
<dbReference type="PANTHER" id="PTHR38459:SF5">
    <property type="entry name" value="CELL WALL TEICHOIC ACID GLYCOSYLATION PROTEIN GTCA"/>
    <property type="match status" value="1"/>
</dbReference>
<proteinExistence type="inferred from homology"/>
<dbReference type="Proteomes" id="UP000261032">
    <property type="component" value="Unassembled WGS sequence"/>
</dbReference>
<accession>A0A3E3EFY1</accession>
<protein>
    <submittedName>
        <fullName evidence="9">GtrA family protein</fullName>
    </submittedName>
</protein>
<feature type="transmembrane region" description="Helical" evidence="6">
    <location>
        <begin position="36"/>
        <end position="55"/>
    </location>
</feature>